<organism evidence="3 4">
    <name type="scientific">Armillaria solidipes</name>
    <dbReference type="NCBI Taxonomy" id="1076256"/>
    <lineage>
        <taxon>Eukaryota</taxon>
        <taxon>Fungi</taxon>
        <taxon>Dikarya</taxon>
        <taxon>Basidiomycota</taxon>
        <taxon>Agaricomycotina</taxon>
        <taxon>Agaricomycetes</taxon>
        <taxon>Agaricomycetidae</taxon>
        <taxon>Agaricales</taxon>
        <taxon>Marasmiineae</taxon>
        <taxon>Physalacriaceae</taxon>
        <taxon>Armillaria</taxon>
    </lineage>
</organism>
<feature type="compositionally biased region" description="Basic and acidic residues" evidence="1">
    <location>
        <begin position="137"/>
        <end position="147"/>
    </location>
</feature>
<dbReference type="Proteomes" id="UP000218334">
    <property type="component" value="Unassembled WGS sequence"/>
</dbReference>
<evidence type="ECO:0000313" key="3">
    <source>
        <dbReference type="EMBL" id="PBK71432.1"/>
    </source>
</evidence>
<reference evidence="4" key="1">
    <citation type="journal article" date="2017" name="Nat. Ecol. Evol.">
        <title>Genome expansion and lineage-specific genetic innovations in the forest pathogenic fungi Armillaria.</title>
        <authorList>
            <person name="Sipos G."/>
            <person name="Prasanna A.N."/>
            <person name="Walter M.C."/>
            <person name="O'Connor E."/>
            <person name="Balint B."/>
            <person name="Krizsan K."/>
            <person name="Kiss B."/>
            <person name="Hess J."/>
            <person name="Varga T."/>
            <person name="Slot J."/>
            <person name="Riley R."/>
            <person name="Boka B."/>
            <person name="Rigling D."/>
            <person name="Barry K."/>
            <person name="Lee J."/>
            <person name="Mihaltcheva S."/>
            <person name="LaButti K."/>
            <person name="Lipzen A."/>
            <person name="Waldron R."/>
            <person name="Moloney N.M."/>
            <person name="Sperisen C."/>
            <person name="Kredics L."/>
            <person name="Vagvoelgyi C."/>
            <person name="Patrignani A."/>
            <person name="Fitzpatrick D."/>
            <person name="Nagy I."/>
            <person name="Doyle S."/>
            <person name="Anderson J.B."/>
            <person name="Grigoriev I.V."/>
            <person name="Gueldener U."/>
            <person name="Muensterkoetter M."/>
            <person name="Nagy L.G."/>
        </authorList>
    </citation>
    <scope>NUCLEOTIDE SEQUENCE [LARGE SCALE GENOMIC DNA]</scope>
    <source>
        <strain evidence="4">28-4</strain>
    </source>
</reference>
<evidence type="ECO:0000259" key="2">
    <source>
        <dbReference type="Pfam" id="PF09820"/>
    </source>
</evidence>
<sequence>MSVPSFFLALAGHNYDQVYFAPSKLLSLTPNVNIEELRDRVQQIHDICCFSCHTTRLTTAWKCTYSFPVGATLLDARPAEAVKLDDEDPLALHFPVRADDDIPRAIELIFDIEKLDPATVYPALAAGRARAKKPPKITHEHTRKDLGNDVYTNPGSSKLHLPPDKCADFRQLIKTEGCLYVDKTSTTLAIEEHAFVGIVRRPPGCGKSTWLSTLAYLNDIHHAGDPRLVPFSDNIPLPEANQHHIFRLDLAEFVPFARTEDDYMLEDSSSDVYSRAYMYAARVLKAFVCEELRKFFDKYQEEIYISPRKIRYCLTYDSAKTCFEAALEEILLSPHPLYMLVDNYTAPFLHEQLDEDTKSQLDVCLYNEFFGAVESSIHEGRLDRVFIVGESVPRKYKFNCGLWNLERDCTSVAAMQEAFGFTAAQVMSMSEALGIEKGKVIETLRKEGIKAETFMREYEEEYIGCVKHRVFECDEDDPPAAVYPMRPVLDVLRRLEGNESIHLNNTEPGICLIFLRFQRQDGDAVLPLGVHPILSHAYMRSWAEEGRRHPTLLFMTFMAKRLL</sequence>
<dbReference type="Pfam" id="PF09820">
    <property type="entry name" value="AAA-ATPase_like"/>
    <property type="match status" value="1"/>
</dbReference>
<evidence type="ECO:0000256" key="1">
    <source>
        <dbReference type="SAM" id="MobiDB-lite"/>
    </source>
</evidence>
<dbReference type="EMBL" id="KZ293424">
    <property type="protein sequence ID" value="PBK71432.1"/>
    <property type="molecule type" value="Genomic_DNA"/>
</dbReference>
<feature type="region of interest" description="Disordered" evidence="1">
    <location>
        <begin position="132"/>
        <end position="154"/>
    </location>
</feature>
<evidence type="ECO:0000313" key="4">
    <source>
        <dbReference type="Proteomes" id="UP000218334"/>
    </source>
</evidence>
<feature type="domain" description="AAA-ATPase-like" evidence="2">
    <location>
        <begin position="168"/>
        <end position="389"/>
    </location>
</feature>
<accession>A0A2H3BWS7</accession>
<proteinExistence type="predicted"/>
<dbReference type="AlphaFoldDB" id="A0A2H3BWS7"/>
<protein>
    <recommendedName>
        <fullName evidence="2">AAA-ATPase-like domain-containing protein</fullName>
    </recommendedName>
</protein>
<name>A0A2H3BWS7_9AGAR</name>
<gene>
    <name evidence="3" type="ORF">ARMSODRAFT_1083590</name>
</gene>
<dbReference type="InterPro" id="IPR018631">
    <property type="entry name" value="AAA-ATPase-like_dom"/>
</dbReference>
<keyword evidence="4" id="KW-1185">Reference proteome</keyword>